<reference evidence="2" key="1">
    <citation type="submission" date="2018-02" db="EMBL/GenBank/DDBJ databases">
        <authorList>
            <person name="Hausmann B."/>
        </authorList>
    </citation>
    <scope>NUCLEOTIDE SEQUENCE [LARGE SCALE GENOMIC DNA]</scope>
    <source>
        <strain evidence="2">Peat soil MAG SbA5</strain>
    </source>
</reference>
<sequence>MTTVEILYRYAAPPSEQVALALASARDVYGIRRLSFDRSAHTLRVEYDATRLNAAAVTKLVREAGLEIAEEPPLIPPPAPQTTPAPAA</sequence>
<evidence type="ECO:0000313" key="2">
    <source>
        <dbReference type="Proteomes" id="UP000239735"/>
    </source>
</evidence>
<name>A0A2N9L4X2_9BACT</name>
<dbReference type="EMBL" id="OKRB01000057">
    <property type="protein sequence ID" value="SPE18342.1"/>
    <property type="molecule type" value="Genomic_DNA"/>
</dbReference>
<protein>
    <recommendedName>
        <fullName evidence="3">HMA domain-containing protein</fullName>
    </recommendedName>
</protein>
<evidence type="ECO:0008006" key="3">
    <source>
        <dbReference type="Google" id="ProtNLM"/>
    </source>
</evidence>
<proteinExistence type="predicted"/>
<gene>
    <name evidence="1" type="ORF">SBA5_150076</name>
</gene>
<dbReference type="Proteomes" id="UP000239735">
    <property type="component" value="Unassembled WGS sequence"/>
</dbReference>
<evidence type="ECO:0000313" key="1">
    <source>
        <dbReference type="EMBL" id="SPE18342.1"/>
    </source>
</evidence>
<accession>A0A2N9L4X2</accession>
<dbReference type="OrthoDB" id="122365at2"/>
<dbReference type="AlphaFoldDB" id="A0A2N9L4X2"/>
<organism evidence="1 2">
    <name type="scientific">Candidatus Sulfuritelmatomonas gaucii</name>
    <dbReference type="NCBI Taxonomy" id="2043161"/>
    <lineage>
        <taxon>Bacteria</taxon>
        <taxon>Pseudomonadati</taxon>
        <taxon>Acidobacteriota</taxon>
        <taxon>Terriglobia</taxon>
        <taxon>Terriglobales</taxon>
        <taxon>Acidobacteriaceae</taxon>
        <taxon>Candidatus Sulfuritelmatomonas</taxon>
    </lineage>
</organism>